<dbReference type="GeneID" id="5030706"/>
<dbReference type="InParanoid" id="A0D3A7"/>
<keyword evidence="2" id="KW-1185">Reference proteome</keyword>
<organism evidence="1 2">
    <name type="scientific">Paramecium tetraurelia</name>
    <dbReference type="NCBI Taxonomy" id="5888"/>
    <lineage>
        <taxon>Eukaryota</taxon>
        <taxon>Sar</taxon>
        <taxon>Alveolata</taxon>
        <taxon>Ciliophora</taxon>
        <taxon>Intramacronucleata</taxon>
        <taxon>Oligohymenophorea</taxon>
        <taxon>Peniculida</taxon>
        <taxon>Parameciidae</taxon>
        <taxon>Paramecium</taxon>
    </lineage>
</organism>
<gene>
    <name evidence="1" type="ORF">GSPATT00013009001</name>
</gene>
<dbReference type="AlphaFoldDB" id="A0D3A7"/>
<dbReference type="HOGENOM" id="CLU_1079501_0_0_1"/>
<evidence type="ECO:0000313" key="2">
    <source>
        <dbReference type="Proteomes" id="UP000000600"/>
    </source>
</evidence>
<dbReference type="Proteomes" id="UP000000600">
    <property type="component" value="Unassembled WGS sequence"/>
</dbReference>
<dbReference type="RefSeq" id="XP_001444921.1">
    <property type="nucleotide sequence ID" value="XM_001444884.2"/>
</dbReference>
<name>A0D3A7_PARTE</name>
<proteinExistence type="predicted"/>
<dbReference type="SUPFAM" id="SSF48371">
    <property type="entry name" value="ARM repeat"/>
    <property type="match status" value="1"/>
</dbReference>
<sequence length="258" mass="29403">MYSTSNKALAAIVKTKESITYEDEEQFEADCEEIDQLLDHITNIVTELISNHKCESVQTMMPTYYSFLNTKSTKSQTINSIAFFNIVLPLCNESVFQQAQNEILKCYSSFAKTADLEMKQNLLFGYGNIAKRLPTLDTTQVIELASTIIEQPDCKHVDKVASYETALTTLGKVAMYCNVAQKEQLLNKFLDSLPHEYQDSQETHLMFIREVQNNNPTLMQCKDLVIQALNRIKTQDCNNPENELLCDEGRKLISQLLC</sequence>
<accession>A0D3A7</accession>
<dbReference type="KEGG" id="ptm:GSPATT00013009001"/>
<reference evidence="1 2" key="1">
    <citation type="journal article" date="2006" name="Nature">
        <title>Global trends of whole-genome duplications revealed by the ciliate Paramecium tetraurelia.</title>
        <authorList>
            <consortium name="Genoscope"/>
            <person name="Aury J.-M."/>
            <person name="Jaillon O."/>
            <person name="Duret L."/>
            <person name="Noel B."/>
            <person name="Jubin C."/>
            <person name="Porcel B.M."/>
            <person name="Segurens B."/>
            <person name="Daubin V."/>
            <person name="Anthouard V."/>
            <person name="Aiach N."/>
            <person name="Arnaiz O."/>
            <person name="Billaut A."/>
            <person name="Beisson J."/>
            <person name="Blanc I."/>
            <person name="Bouhouche K."/>
            <person name="Camara F."/>
            <person name="Duharcourt S."/>
            <person name="Guigo R."/>
            <person name="Gogendeau D."/>
            <person name="Katinka M."/>
            <person name="Keller A.-M."/>
            <person name="Kissmehl R."/>
            <person name="Klotz C."/>
            <person name="Koll F."/>
            <person name="Le Moue A."/>
            <person name="Lepere C."/>
            <person name="Malinsky S."/>
            <person name="Nowacki M."/>
            <person name="Nowak J.K."/>
            <person name="Plattner H."/>
            <person name="Poulain J."/>
            <person name="Ruiz F."/>
            <person name="Serrano V."/>
            <person name="Zagulski M."/>
            <person name="Dessen P."/>
            <person name="Betermier M."/>
            <person name="Weissenbach J."/>
            <person name="Scarpelli C."/>
            <person name="Schachter V."/>
            <person name="Sperling L."/>
            <person name="Meyer E."/>
            <person name="Cohen J."/>
            <person name="Wincker P."/>
        </authorList>
    </citation>
    <scope>NUCLEOTIDE SEQUENCE [LARGE SCALE GENOMIC DNA]</scope>
    <source>
        <strain evidence="1 2">Stock d4-2</strain>
    </source>
</reference>
<dbReference type="EMBL" id="CT868274">
    <property type="protein sequence ID" value="CAK77524.1"/>
    <property type="molecule type" value="Genomic_DNA"/>
</dbReference>
<evidence type="ECO:0000313" key="1">
    <source>
        <dbReference type="EMBL" id="CAK77524.1"/>
    </source>
</evidence>
<dbReference type="InterPro" id="IPR016024">
    <property type="entry name" value="ARM-type_fold"/>
</dbReference>
<protein>
    <submittedName>
        <fullName evidence="1">Uncharacterized protein</fullName>
    </submittedName>
</protein>
<dbReference type="OMA" id="LMFIREV"/>